<dbReference type="EMBL" id="KQ965797">
    <property type="protein sequence ID" value="KXS11743.1"/>
    <property type="molecule type" value="Genomic_DNA"/>
</dbReference>
<evidence type="ECO:0000256" key="1">
    <source>
        <dbReference type="SAM" id="MobiDB-lite"/>
    </source>
</evidence>
<gene>
    <name evidence="3" type="ORF">M427DRAFT_422112</name>
</gene>
<evidence type="ECO:0000256" key="2">
    <source>
        <dbReference type="SAM" id="Phobius"/>
    </source>
</evidence>
<feature type="compositionally biased region" description="Acidic residues" evidence="1">
    <location>
        <begin position="257"/>
        <end position="271"/>
    </location>
</feature>
<feature type="compositionally biased region" description="Basic and acidic residues" evidence="1">
    <location>
        <begin position="207"/>
        <end position="225"/>
    </location>
</feature>
<name>A0A139A5U8_GONPJ</name>
<feature type="compositionally biased region" description="Polar residues" evidence="1">
    <location>
        <begin position="410"/>
        <end position="427"/>
    </location>
</feature>
<evidence type="ECO:0000313" key="3">
    <source>
        <dbReference type="EMBL" id="KXS11743.1"/>
    </source>
</evidence>
<feature type="compositionally biased region" description="Polar residues" evidence="1">
    <location>
        <begin position="226"/>
        <end position="249"/>
    </location>
</feature>
<feature type="compositionally biased region" description="Low complexity" evidence="1">
    <location>
        <begin position="53"/>
        <end position="64"/>
    </location>
</feature>
<feature type="compositionally biased region" description="Polar residues" evidence="1">
    <location>
        <begin position="467"/>
        <end position="485"/>
    </location>
</feature>
<organism evidence="3 4">
    <name type="scientific">Gonapodya prolifera (strain JEL478)</name>
    <name type="common">Monoblepharis prolifera</name>
    <dbReference type="NCBI Taxonomy" id="1344416"/>
    <lineage>
        <taxon>Eukaryota</taxon>
        <taxon>Fungi</taxon>
        <taxon>Fungi incertae sedis</taxon>
        <taxon>Chytridiomycota</taxon>
        <taxon>Chytridiomycota incertae sedis</taxon>
        <taxon>Monoblepharidomycetes</taxon>
        <taxon>Monoblepharidales</taxon>
        <taxon>Gonapodyaceae</taxon>
        <taxon>Gonapodya</taxon>
    </lineage>
</organism>
<sequence length="494" mass="52346">MCIYRPCRVQRKALKTFLTVWIVRCFVCVFAQSYLVFNLAEHEALTSPTMSNSRRTSILKSSGSSRRKSPYSLRIEIPPKATSSTGGPLPPSYPPQITPRSAPGEIMPKGRAVWAGKGSSNEVALGVRKGMAEHPAIEVPRMSIGGWGDRQRQQSQAGPTSASSSPARSAGPEMSPTSSPSMATPPRPQHFKFPTIINRLIGSPFSPKKDTVVERKPETTTHNDTRTTSVKPQSYQKPSAKQNPGTTKLETLHESDTGDEDESTSEDETDDGSGSYETGSSEDDGDETDDQSDVQRPTGLGRGQNTGKPAVPNIVVTVASQGASPAGSSIRTPTQAQPAPRVLADLAKETTSIGKASGTSVNQQVTKLPVPAATATPKPAPHASNDGSDISSLRSSDLDIDVSEPISRAPANSASTAAQPSMKQTATVVVHPRPTSMVPAALPQQRAGAVAQVEKSKLSRDDDDSLGTLSDMSSFSDEPNLSPPTKQRRVMTGV</sequence>
<keyword evidence="2" id="KW-0812">Transmembrane</keyword>
<keyword evidence="2" id="KW-1133">Transmembrane helix</keyword>
<feature type="compositionally biased region" description="Acidic residues" evidence="1">
    <location>
        <begin position="280"/>
        <end position="292"/>
    </location>
</feature>
<feature type="region of interest" description="Disordered" evidence="1">
    <location>
        <begin position="146"/>
        <end position="427"/>
    </location>
</feature>
<feature type="compositionally biased region" description="Polar residues" evidence="1">
    <location>
        <begin position="349"/>
        <end position="366"/>
    </location>
</feature>
<dbReference type="Proteomes" id="UP000070544">
    <property type="component" value="Unassembled WGS sequence"/>
</dbReference>
<accession>A0A139A5U8</accession>
<proteinExistence type="predicted"/>
<evidence type="ECO:0000313" key="4">
    <source>
        <dbReference type="Proteomes" id="UP000070544"/>
    </source>
</evidence>
<feature type="transmembrane region" description="Helical" evidence="2">
    <location>
        <begin position="21"/>
        <end position="40"/>
    </location>
</feature>
<feature type="compositionally biased region" description="Low complexity" evidence="1">
    <location>
        <begin position="369"/>
        <end position="395"/>
    </location>
</feature>
<dbReference type="AlphaFoldDB" id="A0A139A5U8"/>
<feature type="region of interest" description="Disordered" evidence="1">
    <location>
        <begin position="50"/>
        <end position="107"/>
    </location>
</feature>
<feature type="compositionally biased region" description="Low complexity" evidence="1">
    <location>
        <begin position="153"/>
        <end position="182"/>
    </location>
</feature>
<feature type="compositionally biased region" description="Pro residues" evidence="1">
    <location>
        <begin position="88"/>
        <end position="97"/>
    </location>
</feature>
<keyword evidence="2" id="KW-0472">Membrane</keyword>
<feature type="compositionally biased region" description="Polar residues" evidence="1">
    <location>
        <begin position="318"/>
        <end position="337"/>
    </location>
</feature>
<feature type="region of interest" description="Disordered" evidence="1">
    <location>
        <begin position="439"/>
        <end position="494"/>
    </location>
</feature>
<protein>
    <submittedName>
        <fullName evidence="3">Uncharacterized protein</fullName>
    </submittedName>
</protein>
<reference evidence="3 4" key="1">
    <citation type="journal article" date="2015" name="Genome Biol. Evol.">
        <title>Phylogenomic analyses indicate that early fungi evolved digesting cell walls of algal ancestors of land plants.</title>
        <authorList>
            <person name="Chang Y."/>
            <person name="Wang S."/>
            <person name="Sekimoto S."/>
            <person name="Aerts A.L."/>
            <person name="Choi C."/>
            <person name="Clum A."/>
            <person name="LaButti K.M."/>
            <person name="Lindquist E.A."/>
            <person name="Yee Ngan C."/>
            <person name="Ohm R.A."/>
            <person name="Salamov A.A."/>
            <person name="Grigoriev I.V."/>
            <person name="Spatafora J.W."/>
            <person name="Berbee M.L."/>
        </authorList>
    </citation>
    <scope>NUCLEOTIDE SEQUENCE [LARGE SCALE GENOMIC DNA]</scope>
    <source>
        <strain evidence="3 4">JEL478</strain>
    </source>
</reference>
<keyword evidence="4" id="KW-1185">Reference proteome</keyword>